<dbReference type="SUPFAM" id="SSF51161">
    <property type="entry name" value="Trimeric LpxA-like enzymes"/>
    <property type="match status" value="1"/>
</dbReference>
<evidence type="ECO:0000256" key="6">
    <source>
        <dbReference type="ARBA" id="ARBA00022842"/>
    </source>
</evidence>
<dbReference type="PANTHER" id="PTHR43584:SF3">
    <property type="entry name" value="BIFUNCTIONAL PROTEIN GLMU"/>
    <property type="match status" value="1"/>
</dbReference>
<name>A0A6J4KR51_9BACT</name>
<keyword evidence="10" id="KW-0012">Acyltransferase</keyword>
<keyword evidence="6" id="KW-0460">Magnesium</keyword>
<keyword evidence="11" id="KW-0961">Cell wall biogenesis/degradation</keyword>
<comment type="function">
    <text evidence="14">Catalyzes the last two sequential reactions in the de novo biosynthetic pathway for UDP-N-acetylglucosamine (UDP-GlcNAc). The C-terminal domain catalyzes the transfer of acetyl group from acetyl coenzyme A to glucosamine-1-phosphate (GlcN-1-P) to produce N-acetylglucosamine-1-phosphate (GlcNAc-1-P), which is converted into UDP-GlcNAc by the transfer of uridine 5-monophosphate (from uridine 5-triphosphate), a reaction catalyzed by the N-terminal domain.</text>
</comment>
<keyword evidence="4" id="KW-0548">Nucleotidyltransferase</keyword>
<keyword evidence="7" id="KW-0133">Cell shape</keyword>
<keyword evidence="2" id="KW-0963">Cytoplasm</keyword>
<reference evidence="15" key="1">
    <citation type="submission" date="2020-02" db="EMBL/GenBank/DDBJ databases">
        <authorList>
            <person name="Meier V. D."/>
        </authorList>
    </citation>
    <scope>NUCLEOTIDE SEQUENCE</scope>
    <source>
        <strain evidence="15">AVDCRST_MAG11</strain>
    </source>
</reference>
<organism evidence="15">
    <name type="scientific">uncultured Gemmatimonadaceae bacterium</name>
    <dbReference type="NCBI Taxonomy" id="246130"/>
    <lineage>
        <taxon>Bacteria</taxon>
        <taxon>Pseudomonadati</taxon>
        <taxon>Gemmatimonadota</taxon>
        <taxon>Gemmatimonadia</taxon>
        <taxon>Gemmatimonadales</taxon>
        <taxon>Gemmatimonadaceae</taxon>
        <taxon>environmental samples</taxon>
    </lineage>
</organism>
<dbReference type="InterPro" id="IPR050065">
    <property type="entry name" value="GlmU-like"/>
</dbReference>
<keyword evidence="5" id="KW-0479">Metal-binding</keyword>
<dbReference type="GO" id="GO:0046872">
    <property type="term" value="F:metal ion binding"/>
    <property type="evidence" value="ECO:0007669"/>
    <property type="project" value="UniProtKB-KW"/>
</dbReference>
<evidence type="ECO:0000256" key="14">
    <source>
        <dbReference type="ARBA" id="ARBA00049628"/>
    </source>
</evidence>
<evidence type="ECO:0000313" key="15">
    <source>
        <dbReference type="EMBL" id="CAA9311981.1"/>
    </source>
</evidence>
<comment type="catalytic activity">
    <reaction evidence="12">
        <text>alpha-D-glucosamine 1-phosphate + acetyl-CoA = N-acetyl-alpha-D-glucosamine 1-phosphate + CoA + H(+)</text>
        <dbReference type="Rhea" id="RHEA:13725"/>
        <dbReference type="ChEBI" id="CHEBI:15378"/>
        <dbReference type="ChEBI" id="CHEBI:57287"/>
        <dbReference type="ChEBI" id="CHEBI:57288"/>
        <dbReference type="ChEBI" id="CHEBI:57776"/>
        <dbReference type="ChEBI" id="CHEBI:58516"/>
        <dbReference type="EC" id="2.3.1.157"/>
    </reaction>
</comment>
<dbReference type="GO" id="GO:0008360">
    <property type="term" value="P:regulation of cell shape"/>
    <property type="evidence" value="ECO:0007669"/>
    <property type="project" value="UniProtKB-KW"/>
</dbReference>
<evidence type="ECO:0000256" key="4">
    <source>
        <dbReference type="ARBA" id="ARBA00022695"/>
    </source>
</evidence>
<accession>A0A6J4KR51</accession>
<evidence type="ECO:0000256" key="12">
    <source>
        <dbReference type="ARBA" id="ARBA00048247"/>
    </source>
</evidence>
<dbReference type="InterPro" id="IPR011004">
    <property type="entry name" value="Trimer_LpxA-like_sf"/>
</dbReference>
<dbReference type="EMBL" id="CADCTU010000347">
    <property type="protein sequence ID" value="CAA9311981.1"/>
    <property type="molecule type" value="Genomic_DNA"/>
</dbReference>
<evidence type="ECO:0000256" key="2">
    <source>
        <dbReference type="ARBA" id="ARBA00022490"/>
    </source>
</evidence>
<dbReference type="PANTHER" id="PTHR43584">
    <property type="entry name" value="NUCLEOTIDYL TRANSFERASE"/>
    <property type="match status" value="1"/>
</dbReference>
<dbReference type="SUPFAM" id="SSF53448">
    <property type="entry name" value="Nucleotide-diphospho-sugar transferases"/>
    <property type="match status" value="1"/>
</dbReference>
<dbReference type="Gene3D" id="3.90.550.10">
    <property type="entry name" value="Spore Coat Polysaccharide Biosynthesis Protein SpsA, Chain A"/>
    <property type="match status" value="1"/>
</dbReference>
<evidence type="ECO:0008006" key="16">
    <source>
        <dbReference type="Google" id="ProtNLM"/>
    </source>
</evidence>
<evidence type="ECO:0000256" key="9">
    <source>
        <dbReference type="ARBA" id="ARBA00023268"/>
    </source>
</evidence>
<sequence>MSWTAVVAALDATEQFRSRVTVYSHPLAGRPIVWHVVSALAAVAPPPRRILVLHHDAAPPAVTSDVPGVEFRSVRRGDEARALRAAVTSPGVTLLVDGACPLLSATTHARLLRAADAGLAALAGAEDHAPIIAAVGEGPALASADDPRHPVGAARVGPPEPDELRRVVDRHSLAQAAAAMRDRVVRRHERAGATFLLPETCLVDVDVEVGADSVIYPGVVLEGATKVGAECVIGPYSRVVESSVGRGAELKGWNYVSRTSIRNHAVLEAYERRGLD</sequence>
<comment type="cofactor">
    <cofactor evidence="1">
        <name>Mg(2+)</name>
        <dbReference type="ChEBI" id="CHEBI:18420"/>
    </cofactor>
</comment>
<protein>
    <recommendedName>
        <fullName evidence="16">Glucosamine-1-phosphate N-acetyltransferase</fullName>
    </recommendedName>
</protein>
<evidence type="ECO:0000256" key="10">
    <source>
        <dbReference type="ARBA" id="ARBA00023315"/>
    </source>
</evidence>
<dbReference type="GO" id="GO:0071555">
    <property type="term" value="P:cell wall organization"/>
    <property type="evidence" value="ECO:0007669"/>
    <property type="project" value="UniProtKB-KW"/>
</dbReference>
<proteinExistence type="predicted"/>
<gene>
    <name evidence="15" type="ORF">AVDCRST_MAG11-1556</name>
</gene>
<keyword evidence="9" id="KW-0511">Multifunctional enzyme</keyword>
<dbReference type="GO" id="GO:0019134">
    <property type="term" value="F:glucosamine-1-phosphate N-acetyltransferase activity"/>
    <property type="evidence" value="ECO:0007669"/>
    <property type="project" value="UniProtKB-EC"/>
</dbReference>
<dbReference type="GO" id="GO:0003977">
    <property type="term" value="F:UDP-N-acetylglucosamine diphosphorylase activity"/>
    <property type="evidence" value="ECO:0007669"/>
    <property type="project" value="UniProtKB-EC"/>
</dbReference>
<evidence type="ECO:0000256" key="8">
    <source>
        <dbReference type="ARBA" id="ARBA00022984"/>
    </source>
</evidence>
<comment type="catalytic activity">
    <reaction evidence="13">
        <text>N-acetyl-alpha-D-glucosamine 1-phosphate + UTP + H(+) = UDP-N-acetyl-alpha-D-glucosamine + diphosphate</text>
        <dbReference type="Rhea" id="RHEA:13509"/>
        <dbReference type="ChEBI" id="CHEBI:15378"/>
        <dbReference type="ChEBI" id="CHEBI:33019"/>
        <dbReference type="ChEBI" id="CHEBI:46398"/>
        <dbReference type="ChEBI" id="CHEBI:57705"/>
        <dbReference type="ChEBI" id="CHEBI:57776"/>
        <dbReference type="EC" id="2.7.7.23"/>
    </reaction>
</comment>
<evidence type="ECO:0000256" key="7">
    <source>
        <dbReference type="ARBA" id="ARBA00022960"/>
    </source>
</evidence>
<evidence type="ECO:0000256" key="5">
    <source>
        <dbReference type="ARBA" id="ARBA00022723"/>
    </source>
</evidence>
<dbReference type="GO" id="GO:0009252">
    <property type="term" value="P:peptidoglycan biosynthetic process"/>
    <property type="evidence" value="ECO:0007669"/>
    <property type="project" value="UniProtKB-KW"/>
</dbReference>
<evidence type="ECO:0000256" key="3">
    <source>
        <dbReference type="ARBA" id="ARBA00022679"/>
    </source>
</evidence>
<evidence type="ECO:0000256" key="11">
    <source>
        <dbReference type="ARBA" id="ARBA00023316"/>
    </source>
</evidence>
<dbReference type="Gene3D" id="2.160.10.10">
    <property type="entry name" value="Hexapeptide repeat proteins"/>
    <property type="match status" value="1"/>
</dbReference>
<keyword evidence="8" id="KW-0573">Peptidoglycan synthesis</keyword>
<keyword evidence="3" id="KW-0808">Transferase</keyword>
<dbReference type="InterPro" id="IPR029044">
    <property type="entry name" value="Nucleotide-diphossugar_trans"/>
</dbReference>
<dbReference type="AlphaFoldDB" id="A0A6J4KR51"/>
<evidence type="ECO:0000256" key="1">
    <source>
        <dbReference type="ARBA" id="ARBA00001946"/>
    </source>
</evidence>
<evidence type="ECO:0000256" key="13">
    <source>
        <dbReference type="ARBA" id="ARBA00048493"/>
    </source>
</evidence>